<evidence type="ECO:0000256" key="1">
    <source>
        <dbReference type="SAM" id="Phobius"/>
    </source>
</evidence>
<reference evidence="3" key="1">
    <citation type="submission" date="2017-09" db="EMBL/GenBank/DDBJ databases">
        <title>Depth-based differentiation of microbial function through sediment-hosted aquifers and enrichment of novel symbionts in the deep terrestrial subsurface.</title>
        <authorList>
            <person name="Probst A.J."/>
            <person name="Ladd B."/>
            <person name="Jarett J.K."/>
            <person name="Geller-Mcgrath D.E."/>
            <person name="Sieber C.M.K."/>
            <person name="Emerson J.B."/>
            <person name="Anantharaman K."/>
            <person name="Thomas B.C."/>
            <person name="Malmstrom R."/>
            <person name="Stieglmeier M."/>
            <person name="Klingl A."/>
            <person name="Woyke T."/>
            <person name="Ryan C.M."/>
            <person name="Banfield J.F."/>
        </authorList>
    </citation>
    <scope>NUCLEOTIDE SEQUENCE [LARGE SCALE GENOMIC DNA]</scope>
</reference>
<protein>
    <recommendedName>
        <fullName evidence="4">Cell division protein FtsL</fullName>
    </recommendedName>
</protein>
<comment type="caution">
    <text evidence="2">The sequence shown here is derived from an EMBL/GenBank/DDBJ whole genome shotgun (WGS) entry which is preliminary data.</text>
</comment>
<dbReference type="Pfam" id="PF04977">
    <property type="entry name" value="DivIC"/>
    <property type="match status" value="1"/>
</dbReference>
<evidence type="ECO:0008006" key="4">
    <source>
        <dbReference type="Google" id="ProtNLM"/>
    </source>
</evidence>
<feature type="transmembrane region" description="Helical" evidence="1">
    <location>
        <begin position="12"/>
        <end position="34"/>
    </location>
</feature>
<keyword evidence="1" id="KW-0812">Transmembrane</keyword>
<dbReference type="InterPro" id="IPR007060">
    <property type="entry name" value="FtsL/DivIC"/>
</dbReference>
<evidence type="ECO:0000313" key="2">
    <source>
        <dbReference type="EMBL" id="PIT87112.1"/>
    </source>
</evidence>
<name>A0A2M6W2U9_9BACT</name>
<keyword evidence="1" id="KW-0472">Membrane</keyword>
<proteinExistence type="predicted"/>
<accession>A0A2M6W2U9</accession>
<evidence type="ECO:0000313" key="3">
    <source>
        <dbReference type="Proteomes" id="UP000231183"/>
    </source>
</evidence>
<sequence length="133" mass="15719">MPASKEFFHKKFFRSYFFLFASIVMAIILSFSYFRAYYQDYQTRQDIKNMRQNAKDLEIKKIQLLETLQYVQSQSFVEEKARTDLNMAKVGEKLVIMPVNSSTMANGRQVAGNLVKLNTPSNYSLWWRVFTKD</sequence>
<keyword evidence="1" id="KW-1133">Transmembrane helix</keyword>
<dbReference type="EMBL" id="PFBX01000052">
    <property type="protein sequence ID" value="PIT87112.1"/>
    <property type="molecule type" value="Genomic_DNA"/>
</dbReference>
<dbReference type="Proteomes" id="UP000231183">
    <property type="component" value="Unassembled WGS sequence"/>
</dbReference>
<organism evidence="2 3">
    <name type="scientific">Candidatus Magasanikbacteria bacterium CG10_big_fil_rev_8_21_14_0_10_40_10</name>
    <dbReference type="NCBI Taxonomy" id="1974648"/>
    <lineage>
        <taxon>Bacteria</taxon>
        <taxon>Candidatus Magasanikiibacteriota</taxon>
    </lineage>
</organism>
<dbReference type="AlphaFoldDB" id="A0A2M6W2U9"/>
<gene>
    <name evidence="2" type="ORF">COU31_04675</name>
</gene>